<dbReference type="AlphaFoldDB" id="T1BJ72"/>
<evidence type="ECO:0000256" key="1">
    <source>
        <dbReference type="ARBA" id="ARBA00004752"/>
    </source>
</evidence>
<keyword evidence="3" id="KW-0133">Cell shape</keyword>
<feature type="domain" description="Bacterial Ig" evidence="7">
    <location>
        <begin position="4"/>
        <end position="67"/>
    </location>
</feature>
<evidence type="ECO:0000256" key="2">
    <source>
        <dbReference type="ARBA" id="ARBA00022679"/>
    </source>
</evidence>
<dbReference type="GO" id="GO:0009252">
    <property type="term" value="P:peptidoglycan biosynthetic process"/>
    <property type="evidence" value="ECO:0007669"/>
    <property type="project" value="UniProtKB-UniPathway"/>
</dbReference>
<keyword evidence="2" id="KW-0808">Transferase</keyword>
<keyword evidence="6" id="KW-0961">Cell wall biogenesis/degradation</keyword>
<evidence type="ECO:0000313" key="8">
    <source>
        <dbReference type="EMBL" id="EQD53224.1"/>
    </source>
</evidence>
<reference evidence="8" key="1">
    <citation type="submission" date="2013-08" db="EMBL/GenBank/DDBJ databases">
        <authorList>
            <person name="Mendez C."/>
            <person name="Richter M."/>
            <person name="Ferrer M."/>
            <person name="Sanchez J."/>
        </authorList>
    </citation>
    <scope>NUCLEOTIDE SEQUENCE</scope>
</reference>
<proteinExistence type="predicted"/>
<sequence>GAVFVLQFPSAIPAAGQAEILKNLQVSMSIPEPGRWRWFTPSELHFRPEHFWPVGERVTLEGDLNGLQILGHRLVGSQFTSTFTVVDNHLTVISAATHRELVYNNGRLIQNFPVSLGKPGFPTISGTLVVLSKSPSVFMNSATIGFPGLYAQDVYYDVAIS</sequence>
<feature type="non-terminal residue" evidence="8">
    <location>
        <position position="1"/>
    </location>
</feature>
<protein>
    <submittedName>
        <fullName evidence="8">ErfK/YbiS/YcfS/YnhG family protein</fullName>
    </submittedName>
</protein>
<dbReference type="EMBL" id="AUZZ01004438">
    <property type="protein sequence ID" value="EQD53224.1"/>
    <property type="molecule type" value="Genomic_DNA"/>
</dbReference>
<dbReference type="GO" id="GO:0071555">
    <property type="term" value="P:cell wall organization"/>
    <property type="evidence" value="ECO:0007669"/>
    <property type="project" value="UniProtKB-KW"/>
</dbReference>
<evidence type="ECO:0000256" key="3">
    <source>
        <dbReference type="ARBA" id="ARBA00022960"/>
    </source>
</evidence>
<evidence type="ECO:0000256" key="4">
    <source>
        <dbReference type="ARBA" id="ARBA00022984"/>
    </source>
</evidence>
<name>T1BJ72_9ZZZZ</name>
<dbReference type="Gene3D" id="2.60.40.3710">
    <property type="match status" value="1"/>
</dbReference>
<dbReference type="SUPFAM" id="SSF141523">
    <property type="entry name" value="L,D-transpeptidase catalytic domain-like"/>
    <property type="match status" value="1"/>
</dbReference>
<accession>T1BJ72</accession>
<reference evidence="8" key="2">
    <citation type="journal article" date="2014" name="ISME J.">
        <title>Microbial stratification in low pH oxic and suboxic macroscopic growths along an acid mine drainage.</title>
        <authorList>
            <person name="Mendez-Garcia C."/>
            <person name="Mesa V."/>
            <person name="Sprenger R.R."/>
            <person name="Richter M."/>
            <person name="Diez M.S."/>
            <person name="Solano J."/>
            <person name="Bargiela R."/>
            <person name="Golyshina O.V."/>
            <person name="Manteca A."/>
            <person name="Ramos J.L."/>
            <person name="Gallego J.R."/>
            <person name="Llorente I."/>
            <person name="Martins Dos Santos V.A."/>
            <person name="Jensen O.N."/>
            <person name="Pelaez A.I."/>
            <person name="Sanchez J."/>
            <person name="Ferrer M."/>
        </authorList>
    </citation>
    <scope>NUCLEOTIDE SEQUENCE</scope>
</reference>
<comment type="pathway">
    <text evidence="1">Cell wall biogenesis; peptidoglycan biosynthesis.</text>
</comment>
<organism evidence="8">
    <name type="scientific">mine drainage metagenome</name>
    <dbReference type="NCBI Taxonomy" id="410659"/>
    <lineage>
        <taxon>unclassified sequences</taxon>
        <taxon>metagenomes</taxon>
        <taxon>ecological metagenomes</taxon>
    </lineage>
</organism>
<evidence type="ECO:0000256" key="6">
    <source>
        <dbReference type="ARBA" id="ARBA00023316"/>
    </source>
</evidence>
<dbReference type="GO" id="GO:0008360">
    <property type="term" value="P:regulation of cell shape"/>
    <property type="evidence" value="ECO:0007669"/>
    <property type="project" value="UniProtKB-KW"/>
</dbReference>
<dbReference type="InterPro" id="IPR038063">
    <property type="entry name" value="Transpep_catalytic_dom"/>
</dbReference>
<dbReference type="Gene3D" id="2.40.440.10">
    <property type="entry name" value="L,D-transpeptidase catalytic domain-like"/>
    <property type="match status" value="1"/>
</dbReference>
<comment type="caution">
    <text evidence="8">The sequence shown here is derived from an EMBL/GenBank/DDBJ whole genome shotgun (WGS) entry which is preliminary data.</text>
</comment>
<feature type="non-terminal residue" evidence="8">
    <location>
        <position position="161"/>
    </location>
</feature>
<gene>
    <name evidence="8" type="ORF">B2A_06297</name>
</gene>
<dbReference type="Pfam" id="PF17964">
    <property type="entry name" value="Big_10"/>
    <property type="match status" value="1"/>
</dbReference>
<dbReference type="UniPathway" id="UPA00219"/>
<dbReference type="GO" id="GO:0016746">
    <property type="term" value="F:acyltransferase activity"/>
    <property type="evidence" value="ECO:0007669"/>
    <property type="project" value="UniProtKB-KW"/>
</dbReference>
<keyword evidence="4" id="KW-0573">Peptidoglycan synthesis</keyword>
<keyword evidence="5" id="KW-0012">Acyltransferase</keyword>
<evidence type="ECO:0000259" key="7">
    <source>
        <dbReference type="Pfam" id="PF17964"/>
    </source>
</evidence>
<dbReference type="CDD" id="cd16913">
    <property type="entry name" value="YkuD_like"/>
    <property type="match status" value="1"/>
</dbReference>
<dbReference type="InterPro" id="IPR005490">
    <property type="entry name" value="LD_TPept_cat_dom"/>
</dbReference>
<dbReference type="InterPro" id="IPR041280">
    <property type="entry name" value="Big_10"/>
</dbReference>
<evidence type="ECO:0000256" key="5">
    <source>
        <dbReference type="ARBA" id="ARBA00023315"/>
    </source>
</evidence>